<keyword evidence="4" id="KW-1185">Reference proteome</keyword>
<dbReference type="Proteomes" id="UP000621454">
    <property type="component" value="Unassembled WGS sequence"/>
</dbReference>
<dbReference type="NCBIfam" id="NF040712">
    <property type="entry name" value="SepH"/>
    <property type="match status" value="1"/>
</dbReference>
<feature type="compositionally biased region" description="Low complexity" evidence="1">
    <location>
        <begin position="402"/>
        <end position="415"/>
    </location>
</feature>
<gene>
    <name evidence="3" type="ORF">GCM10011489_26960</name>
</gene>
<accession>A0A916TBY7</accession>
<dbReference type="InterPro" id="IPR047682">
    <property type="entry name" value="SepH-like"/>
</dbReference>
<reference evidence="3" key="2">
    <citation type="submission" date="2020-09" db="EMBL/GenBank/DDBJ databases">
        <authorList>
            <person name="Sun Q."/>
            <person name="Zhou Y."/>
        </authorList>
    </citation>
    <scope>NUCLEOTIDE SEQUENCE</scope>
    <source>
        <strain evidence="3">CGMCC 1.12827</strain>
    </source>
</reference>
<comment type="caution">
    <text evidence="3">The sequence shown here is derived from an EMBL/GenBank/DDBJ whole genome shotgun (WGS) entry which is preliminary data.</text>
</comment>
<sequence length="445" mass="48058">MKNVTSPPRTSRPIVEPRSLTLKKRSTTLADPRGSPVAEFGGVSDVADVSPDSFEESLGTTESYPAPRHQKNNRVNVGRVAIGRVTARGMADRGLGFRQCVARSHHEKEEQMRELRVVGLSPDGTHMVCQEGDSGDKFRIAVNDRLKAAARGDATRLGQIEIEMESALRPRDIQARIRAGATIAQVAAVAGVPAERIERFAHPVMLERQRATELAALAHPIRADGPALENLGEIVRIALSSRGHNPENAEWDAWKAEDNKWVVQISWRVGRSQTFAHWRYLPGSNGGVAESLDEPARELVDPNTSRPLRGLATLTPVVDPAPTPDHPELDFDSAASESMTVAASEVVGVARPRTPAPVRETSEAAREETADRDDHASGDHTTPGRPATTASADQISADVEGESSTSAAETEVPAESKTRKRNRSRTPSVPAWEDVLLGVRSNGSS</sequence>
<feature type="domain" description="DUF3071" evidence="2">
    <location>
        <begin position="112"/>
        <end position="280"/>
    </location>
</feature>
<organism evidence="3 4">
    <name type="scientific">Gordonia jinhuaensis</name>
    <dbReference type="NCBI Taxonomy" id="1517702"/>
    <lineage>
        <taxon>Bacteria</taxon>
        <taxon>Bacillati</taxon>
        <taxon>Actinomycetota</taxon>
        <taxon>Actinomycetes</taxon>
        <taxon>Mycobacteriales</taxon>
        <taxon>Gordoniaceae</taxon>
        <taxon>Gordonia</taxon>
    </lineage>
</organism>
<evidence type="ECO:0000259" key="2">
    <source>
        <dbReference type="Pfam" id="PF11268"/>
    </source>
</evidence>
<feature type="compositionally biased region" description="Basic and acidic residues" evidence="1">
    <location>
        <begin position="360"/>
        <end position="378"/>
    </location>
</feature>
<evidence type="ECO:0000313" key="3">
    <source>
        <dbReference type="EMBL" id="GGB37798.1"/>
    </source>
</evidence>
<protein>
    <recommendedName>
        <fullName evidence="2">DUF3071 domain-containing protein</fullName>
    </recommendedName>
</protein>
<reference evidence="3" key="1">
    <citation type="journal article" date="2014" name="Int. J. Syst. Evol. Microbiol.">
        <title>Complete genome sequence of Corynebacterium casei LMG S-19264T (=DSM 44701T), isolated from a smear-ripened cheese.</title>
        <authorList>
            <consortium name="US DOE Joint Genome Institute (JGI-PGF)"/>
            <person name="Walter F."/>
            <person name="Albersmeier A."/>
            <person name="Kalinowski J."/>
            <person name="Ruckert C."/>
        </authorList>
    </citation>
    <scope>NUCLEOTIDE SEQUENCE</scope>
    <source>
        <strain evidence="3">CGMCC 1.12827</strain>
    </source>
</reference>
<dbReference type="AlphaFoldDB" id="A0A916TBY7"/>
<evidence type="ECO:0000313" key="4">
    <source>
        <dbReference type="Proteomes" id="UP000621454"/>
    </source>
</evidence>
<evidence type="ECO:0000256" key="1">
    <source>
        <dbReference type="SAM" id="MobiDB-lite"/>
    </source>
</evidence>
<proteinExistence type="predicted"/>
<dbReference type="InterPro" id="IPR021421">
    <property type="entry name" value="DUF3071"/>
</dbReference>
<dbReference type="Pfam" id="PF11268">
    <property type="entry name" value="DUF3071"/>
    <property type="match status" value="1"/>
</dbReference>
<dbReference type="EMBL" id="BMGC01000020">
    <property type="protein sequence ID" value="GGB37798.1"/>
    <property type="molecule type" value="Genomic_DNA"/>
</dbReference>
<feature type="region of interest" description="Disordered" evidence="1">
    <location>
        <begin position="345"/>
        <end position="445"/>
    </location>
</feature>
<feature type="region of interest" description="Disordered" evidence="1">
    <location>
        <begin position="1"/>
        <end position="72"/>
    </location>
</feature>
<name>A0A916TBY7_9ACTN</name>